<evidence type="ECO:0000313" key="3">
    <source>
        <dbReference type="Proteomes" id="UP001190700"/>
    </source>
</evidence>
<proteinExistence type="predicted"/>
<sequence>MYSLTEILVMFAIVRVLQRIYYLLNGHVQHGRAFSPPHELKRWLKEKGIPIAQHRFVCKNNQKIELRYRRIGTGPKLFLLANGVGTDLFMWLPVFKAMLRRNPRLFTEFTLIAPSYRGLFGSGGIDGSVEASMSCLAGDVLEILAHCSRNSREGQGFDSIVGWSMGAQVALTCVTAHPHVADKLFLLNPSGGRTLHTAFQPFVPIPYIGKSVSSAMRALLAALRRLTFTVAWKRVKTATSSIYFRLFLELFSLLGGFPPELGAYFEQYLRDVFSSRAQTRGLLDLILSLDDKLPDAAFLLEHKSTVVSSVSDFLTGVYHGMFLCTAMINATFKPVLFGSHFLLLEWPDSLAKDVLELLQSTKKHALR</sequence>
<dbReference type="Gene3D" id="3.40.50.1820">
    <property type="entry name" value="alpha/beta hydrolase"/>
    <property type="match status" value="1"/>
</dbReference>
<dbReference type="InterPro" id="IPR000073">
    <property type="entry name" value="AB_hydrolase_1"/>
</dbReference>
<dbReference type="AlphaFoldDB" id="A0AAE0C9N2"/>
<evidence type="ECO:0000259" key="1">
    <source>
        <dbReference type="Pfam" id="PF12697"/>
    </source>
</evidence>
<organism evidence="2 3">
    <name type="scientific">Cymbomonas tetramitiformis</name>
    <dbReference type="NCBI Taxonomy" id="36881"/>
    <lineage>
        <taxon>Eukaryota</taxon>
        <taxon>Viridiplantae</taxon>
        <taxon>Chlorophyta</taxon>
        <taxon>Pyramimonadophyceae</taxon>
        <taxon>Pyramimonadales</taxon>
        <taxon>Pyramimonadaceae</taxon>
        <taxon>Cymbomonas</taxon>
    </lineage>
</organism>
<dbReference type="EMBL" id="LGRX02026759">
    <property type="protein sequence ID" value="KAK3250353.1"/>
    <property type="molecule type" value="Genomic_DNA"/>
</dbReference>
<reference evidence="2 3" key="1">
    <citation type="journal article" date="2015" name="Genome Biol. Evol.">
        <title>Comparative Genomics of a Bacterivorous Green Alga Reveals Evolutionary Causalities and Consequences of Phago-Mixotrophic Mode of Nutrition.</title>
        <authorList>
            <person name="Burns J.A."/>
            <person name="Paasch A."/>
            <person name="Narechania A."/>
            <person name="Kim E."/>
        </authorList>
    </citation>
    <scope>NUCLEOTIDE SEQUENCE [LARGE SCALE GENOMIC DNA]</scope>
    <source>
        <strain evidence="2 3">PLY_AMNH</strain>
    </source>
</reference>
<dbReference type="SUPFAM" id="SSF53474">
    <property type="entry name" value="alpha/beta-Hydrolases"/>
    <property type="match status" value="1"/>
</dbReference>
<accession>A0AAE0C9N2</accession>
<name>A0AAE0C9N2_9CHLO</name>
<evidence type="ECO:0000313" key="2">
    <source>
        <dbReference type="EMBL" id="KAK3250353.1"/>
    </source>
</evidence>
<gene>
    <name evidence="2" type="ORF">CYMTET_40263</name>
</gene>
<keyword evidence="3" id="KW-1185">Reference proteome</keyword>
<protein>
    <recommendedName>
        <fullName evidence="1">AB hydrolase-1 domain-containing protein</fullName>
    </recommendedName>
</protein>
<dbReference type="Pfam" id="PF12697">
    <property type="entry name" value="Abhydrolase_6"/>
    <property type="match status" value="1"/>
</dbReference>
<dbReference type="InterPro" id="IPR029058">
    <property type="entry name" value="AB_hydrolase_fold"/>
</dbReference>
<feature type="domain" description="AB hydrolase-1" evidence="1">
    <location>
        <begin position="79"/>
        <end position="285"/>
    </location>
</feature>
<dbReference type="Proteomes" id="UP001190700">
    <property type="component" value="Unassembled WGS sequence"/>
</dbReference>
<comment type="caution">
    <text evidence="2">The sequence shown here is derived from an EMBL/GenBank/DDBJ whole genome shotgun (WGS) entry which is preliminary data.</text>
</comment>